<organism evidence="1 2">
    <name type="scientific">Scylla paramamosain</name>
    <name type="common">Mud crab</name>
    <dbReference type="NCBI Taxonomy" id="85552"/>
    <lineage>
        <taxon>Eukaryota</taxon>
        <taxon>Metazoa</taxon>
        <taxon>Ecdysozoa</taxon>
        <taxon>Arthropoda</taxon>
        <taxon>Crustacea</taxon>
        <taxon>Multicrustacea</taxon>
        <taxon>Malacostraca</taxon>
        <taxon>Eumalacostraca</taxon>
        <taxon>Eucarida</taxon>
        <taxon>Decapoda</taxon>
        <taxon>Pleocyemata</taxon>
        <taxon>Brachyura</taxon>
        <taxon>Eubrachyura</taxon>
        <taxon>Portunoidea</taxon>
        <taxon>Portunidae</taxon>
        <taxon>Portuninae</taxon>
        <taxon>Scylla</taxon>
    </lineage>
</organism>
<name>A0AAW0TM07_SCYPA</name>
<evidence type="ECO:0000313" key="2">
    <source>
        <dbReference type="Proteomes" id="UP001487740"/>
    </source>
</evidence>
<sequence>MTARFVPLQRADNYVQGDGYEHDTGTFICGQRKAELPKSYPKPDPECPTGAGVCWLHCKRLGEVHKDLKGNNITFSGTVTARVPRHRLRRGLPYWDDLLKAKWDLTERWCKVMKRRGGKAVEDRKHSFLFRFFDNGTDENKDVGNHDKKDEDENENQEELEGPWSWVCLEQFQGKPVLALGTSRALDGCWIAACKPS</sequence>
<reference evidence="1 2" key="1">
    <citation type="submission" date="2023-03" db="EMBL/GenBank/DDBJ databases">
        <title>High-quality genome of Scylla paramamosain provides insights in environmental adaptation.</title>
        <authorList>
            <person name="Zhang L."/>
        </authorList>
    </citation>
    <scope>NUCLEOTIDE SEQUENCE [LARGE SCALE GENOMIC DNA]</scope>
    <source>
        <strain evidence="1">LZ_2023a</strain>
        <tissue evidence="1">Muscle</tissue>
    </source>
</reference>
<dbReference type="EMBL" id="JARAKH010000028">
    <property type="protein sequence ID" value="KAK8388557.1"/>
    <property type="molecule type" value="Genomic_DNA"/>
</dbReference>
<proteinExistence type="predicted"/>
<protein>
    <submittedName>
        <fullName evidence="1">Uncharacterized protein</fullName>
    </submittedName>
</protein>
<evidence type="ECO:0000313" key="1">
    <source>
        <dbReference type="EMBL" id="KAK8388557.1"/>
    </source>
</evidence>
<keyword evidence="2" id="KW-1185">Reference proteome</keyword>
<comment type="caution">
    <text evidence="1">The sequence shown here is derived from an EMBL/GenBank/DDBJ whole genome shotgun (WGS) entry which is preliminary data.</text>
</comment>
<gene>
    <name evidence="1" type="ORF">O3P69_020502</name>
</gene>
<dbReference type="AlphaFoldDB" id="A0AAW0TM07"/>
<accession>A0AAW0TM07</accession>
<dbReference type="Proteomes" id="UP001487740">
    <property type="component" value="Unassembled WGS sequence"/>
</dbReference>